<accession>A0A934QEY8</accession>
<dbReference type="GO" id="GO:0006508">
    <property type="term" value="P:proteolysis"/>
    <property type="evidence" value="ECO:0007669"/>
    <property type="project" value="UniProtKB-KW"/>
</dbReference>
<keyword evidence="9" id="KW-0645">Protease</keyword>
<sequence>MSTSGSGPQFGERAEYGPEDVCYRHPNEHSFTLCQRCGRTICAKCQNVSPVGVLCPECVKQTARPASQRASRGARVATRRWMGSDAPITYAIMAACAVVFVLQLLGYYFGGDGVTRALWYAPLYSLPESFEPWRMVTAMFTHSPSFLLHILFNLYALWLFGRNLEQMIGRWAYLSLYLIAGFGGSLGVMLWSYVDPHAVLVPTVGASGAIFGVLAATLVAYRAARVNVTSLAVLLAINLGIGFIPGTSIAWQAHLGGMIAGAIAMWLLLITRGPRFRVRRIIALGAFSLVLIALSGAFFVALPDLAQLMG</sequence>
<dbReference type="PANTHER" id="PTHR43731:SF14">
    <property type="entry name" value="PRESENILIN-ASSOCIATED RHOMBOID-LIKE PROTEIN, MITOCHONDRIAL"/>
    <property type="match status" value="1"/>
</dbReference>
<dbReference type="SUPFAM" id="SSF144091">
    <property type="entry name" value="Rhomboid-like"/>
    <property type="match status" value="1"/>
</dbReference>
<dbReference type="InterPro" id="IPR035952">
    <property type="entry name" value="Rhomboid-like_sf"/>
</dbReference>
<comment type="similarity">
    <text evidence="2">Belongs to the peptidase S54 family.</text>
</comment>
<dbReference type="InterPro" id="IPR050925">
    <property type="entry name" value="Rhomboid_protease_S54"/>
</dbReference>
<keyword evidence="4" id="KW-0378">Hydrolase</keyword>
<evidence type="ECO:0000313" key="10">
    <source>
        <dbReference type="Proteomes" id="UP000618733"/>
    </source>
</evidence>
<feature type="transmembrane region" description="Helical" evidence="7">
    <location>
        <begin position="199"/>
        <end position="221"/>
    </location>
</feature>
<dbReference type="Gene3D" id="1.20.1540.10">
    <property type="entry name" value="Rhomboid-like"/>
    <property type="match status" value="1"/>
</dbReference>
<evidence type="ECO:0000256" key="1">
    <source>
        <dbReference type="ARBA" id="ARBA00004141"/>
    </source>
</evidence>
<comment type="caution">
    <text evidence="9">The sequence shown here is derived from an EMBL/GenBank/DDBJ whole genome shotgun (WGS) entry which is preliminary data.</text>
</comment>
<name>A0A934QEY8_9MICO</name>
<protein>
    <submittedName>
        <fullName evidence="9">Rhomboid family intramembrane serine protease</fullName>
    </submittedName>
</protein>
<dbReference type="RefSeq" id="WP_200132195.1">
    <property type="nucleotide sequence ID" value="NZ_JAEHOI010000006.1"/>
</dbReference>
<feature type="transmembrane region" description="Helical" evidence="7">
    <location>
        <begin position="281"/>
        <end position="302"/>
    </location>
</feature>
<keyword evidence="10" id="KW-1185">Reference proteome</keyword>
<proteinExistence type="inferred from homology"/>
<keyword evidence="5 7" id="KW-1133">Transmembrane helix</keyword>
<evidence type="ECO:0000256" key="6">
    <source>
        <dbReference type="ARBA" id="ARBA00023136"/>
    </source>
</evidence>
<dbReference type="PANTHER" id="PTHR43731">
    <property type="entry name" value="RHOMBOID PROTEASE"/>
    <property type="match status" value="1"/>
</dbReference>
<feature type="transmembrane region" description="Helical" evidence="7">
    <location>
        <begin position="88"/>
        <end position="109"/>
    </location>
</feature>
<evidence type="ECO:0000256" key="5">
    <source>
        <dbReference type="ARBA" id="ARBA00022989"/>
    </source>
</evidence>
<reference evidence="9" key="1">
    <citation type="submission" date="2020-12" db="EMBL/GenBank/DDBJ databases">
        <title>Leucobacter sp. CAS2, isolated from Chromium sludge.</title>
        <authorList>
            <person name="Xu Z."/>
        </authorList>
    </citation>
    <scope>NUCLEOTIDE SEQUENCE</scope>
    <source>
        <strain evidence="9">CSA2</strain>
    </source>
</reference>
<comment type="subcellular location">
    <subcellularLocation>
        <location evidence="1">Membrane</location>
        <topology evidence="1">Multi-pass membrane protein</topology>
    </subcellularLocation>
</comment>
<evidence type="ECO:0000256" key="4">
    <source>
        <dbReference type="ARBA" id="ARBA00022801"/>
    </source>
</evidence>
<evidence type="ECO:0000313" key="9">
    <source>
        <dbReference type="EMBL" id="MBK0422002.1"/>
    </source>
</evidence>
<dbReference type="InterPro" id="IPR022764">
    <property type="entry name" value="Peptidase_S54_rhomboid_dom"/>
</dbReference>
<feature type="transmembrane region" description="Helical" evidence="7">
    <location>
        <begin position="139"/>
        <end position="160"/>
    </location>
</feature>
<dbReference type="GO" id="GO:0004252">
    <property type="term" value="F:serine-type endopeptidase activity"/>
    <property type="evidence" value="ECO:0007669"/>
    <property type="project" value="InterPro"/>
</dbReference>
<dbReference type="Proteomes" id="UP000618733">
    <property type="component" value="Unassembled WGS sequence"/>
</dbReference>
<organism evidence="9 10">
    <name type="scientific">Leucobacter edaphi</name>
    <dbReference type="NCBI Taxonomy" id="2796472"/>
    <lineage>
        <taxon>Bacteria</taxon>
        <taxon>Bacillati</taxon>
        <taxon>Actinomycetota</taxon>
        <taxon>Actinomycetes</taxon>
        <taxon>Micrococcales</taxon>
        <taxon>Microbacteriaceae</taxon>
        <taxon>Leucobacter</taxon>
    </lineage>
</organism>
<evidence type="ECO:0000259" key="8">
    <source>
        <dbReference type="Pfam" id="PF01694"/>
    </source>
</evidence>
<gene>
    <name evidence="9" type="ORF">JD292_07935</name>
</gene>
<feature type="transmembrane region" description="Helical" evidence="7">
    <location>
        <begin position="228"/>
        <end position="245"/>
    </location>
</feature>
<dbReference type="EMBL" id="JAEHOI010000006">
    <property type="protein sequence ID" value="MBK0422002.1"/>
    <property type="molecule type" value="Genomic_DNA"/>
</dbReference>
<evidence type="ECO:0000256" key="7">
    <source>
        <dbReference type="SAM" id="Phobius"/>
    </source>
</evidence>
<evidence type="ECO:0000256" key="3">
    <source>
        <dbReference type="ARBA" id="ARBA00022692"/>
    </source>
</evidence>
<dbReference type="GO" id="GO:0016020">
    <property type="term" value="C:membrane"/>
    <property type="evidence" value="ECO:0007669"/>
    <property type="project" value="UniProtKB-SubCell"/>
</dbReference>
<feature type="transmembrane region" description="Helical" evidence="7">
    <location>
        <begin position="172"/>
        <end position="193"/>
    </location>
</feature>
<keyword evidence="6 7" id="KW-0472">Membrane</keyword>
<feature type="transmembrane region" description="Helical" evidence="7">
    <location>
        <begin position="251"/>
        <end position="269"/>
    </location>
</feature>
<dbReference type="Pfam" id="PF01694">
    <property type="entry name" value="Rhomboid"/>
    <property type="match status" value="1"/>
</dbReference>
<evidence type="ECO:0000256" key="2">
    <source>
        <dbReference type="ARBA" id="ARBA00009045"/>
    </source>
</evidence>
<feature type="domain" description="Peptidase S54 rhomboid" evidence="8">
    <location>
        <begin position="131"/>
        <end position="269"/>
    </location>
</feature>
<dbReference type="AlphaFoldDB" id="A0A934QEY8"/>
<keyword evidence="3 7" id="KW-0812">Transmembrane</keyword>